<dbReference type="Gene3D" id="3.30.40.10">
    <property type="entry name" value="Zinc/RING finger domain, C3HC4 (zinc finger)"/>
    <property type="match status" value="1"/>
</dbReference>
<dbReference type="InterPro" id="IPR011016">
    <property type="entry name" value="Znf_RING-CH"/>
</dbReference>
<dbReference type="InterPro" id="IPR013083">
    <property type="entry name" value="Znf_RING/FYVE/PHD"/>
</dbReference>
<dbReference type="Proteomes" id="UP000738325">
    <property type="component" value="Unassembled WGS sequence"/>
</dbReference>
<dbReference type="SMART" id="SM00184">
    <property type="entry name" value="RING"/>
    <property type="match status" value="1"/>
</dbReference>
<protein>
    <recommendedName>
        <fullName evidence="11">RING-type domain-containing protein</fullName>
    </recommendedName>
</protein>
<feature type="transmembrane region" description="Helical" evidence="10">
    <location>
        <begin position="805"/>
        <end position="824"/>
    </location>
</feature>
<feature type="region of interest" description="Disordered" evidence="9">
    <location>
        <begin position="561"/>
        <end position="615"/>
    </location>
</feature>
<keyword evidence="7 10" id="KW-0472">Membrane</keyword>
<evidence type="ECO:0000256" key="5">
    <source>
        <dbReference type="ARBA" id="ARBA00022833"/>
    </source>
</evidence>
<feature type="transmembrane region" description="Helical" evidence="10">
    <location>
        <begin position="683"/>
        <end position="704"/>
    </location>
</feature>
<feature type="compositionally biased region" description="Acidic residues" evidence="9">
    <location>
        <begin position="501"/>
        <end position="512"/>
    </location>
</feature>
<keyword evidence="6 10" id="KW-1133">Transmembrane helix</keyword>
<proteinExistence type="predicted"/>
<dbReference type="PANTHER" id="PTHR13396">
    <property type="entry name" value="NEDD4 FAMILY INTERACTING PROTEIN 1/2"/>
    <property type="match status" value="1"/>
</dbReference>
<evidence type="ECO:0000256" key="4">
    <source>
        <dbReference type="ARBA" id="ARBA00022771"/>
    </source>
</evidence>
<feature type="transmembrane region" description="Helical" evidence="10">
    <location>
        <begin position="144"/>
        <end position="166"/>
    </location>
</feature>
<comment type="caution">
    <text evidence="12">The sequence shown here is derived from an EMBL/GenBank/DDBJ whole genome shotgun (WGS) entry which is preliminary data.</text>
</comment>
<dbReference type="GO" id="GO:0007034">
    <property type="term" value="P:vacuolar transport"/>
    <property type="evidence" value="ECO:0007669"/>
    <property type="project" value="InterPro"/>
</dbReference>
<dbReference type="CDD" id="cd22212">
    <property type="entry name" value="NDFIP-like"/>
    <property type="match status" value="1"/>
</dbReference>
<evidence type="ECO:0000259" key="11">
    <source>
        <dbReference type="PROSITE" id="PS50089"/>
    </source>
</evidence>
<dbReference type="GO" id="GO:0030001">
    <property type="term" value="P:metal ion transport"/>
    <property type="evidence" value="ECO:0007669"/>
    <property type="project" value="InterPro"/>
</dbReference>
<evidence type="ECO:0000313" key="12">
    <source>
        <dbReference type="EMBL" id="KAG0311029.1"/>
    </source>
</evidence>
<organism evidence="12 13">
    <name type="scientific">Dissophora globulifera</name>
    <dbReference type="NCBI Taxonomy" id="979702"/>
    <lineage>
        <taxon>Eukaryota</taxon>
        <taxon>Fungi</taxon>
        <taxon>Fungi incertae sedis</taxon>
        <taxon>Mucoromycota</taxon>
        <taxon>Mortierellomycotina</taxon>
        <taxon>Mortierellomycetes</taxon>
        <taxon>Mortierellales</taxon>
        <taxon>Mortierellaceae</taxon>
        <taxon>Dissophora</taxon>
    </lineage>
</organism>
<keyword evidence="4 8" id="KW-0863">Zinc-finger</keyword>
<feature type="transmembrane region" description="Helical" evidence="10">
    <location>
        <begin position="73"/>
        <end position="93"/>
    </location>
</feature>
<feature type="compositionally biased region" description="Polar residues" evidence="9">
    <location>
        <begin position="489"/>
        <end position="499"/>
    </location>
</feature>
<evidence type="ECO:0000256" key="3">
    <source>
        <dbReference type="ARBA" id="ARBA00022723"/>
    </source>
</evidence>
<evidence type="ECO:0000313" key="13">
    <source>
        <dbReference type="Proteomes" id="UP000738325"/>
    </source>
</evidence>
<comment type="subcellular location">
    <subcellularLocation>
        <location evidence="1">Membrane</location>
        <topology evidence="1">Multi-pass membrane protein</topology>
    </subcellularLocation>
</comment>
<keyword evidence="13" id="KW-1185">Reference proteome</keyword>
<feature type="compositionally biased region" description="Polar residues" evidence="9">
    <location>
        <begin position="1"/>
        <end position="17"/>
    </location>
</feature>
<evidence type="ECO:0000256" key="2">
    <source>
        <dbReference type="ARBA" id="ARBA00022692"/>
    </source>
</evidence>
<dbReference type="InterPro" id="IPR019325">
    <property type="entry name" value="NEDD4/Bsd2"/>
</dbReference>
<dbReference type="GO" id="GO:0005783">
    <property type="term" value="C:endoplasmic reticulum"/>
    <property type="evidence" value="ECO:0007669"/>
    <property type="project" value="TreeGrafter"/>
</dbReference>
<dbReference type="EMBL" id="JAAAIP010000979">
    <property type="protein sequence ID" value="KAG0311029.1"/>
    <property type="molecule type" value="Genomic_DNA"/>
</dbReference>
<reference evidence="12" key="1">
    <citation type="journal article" date="2020" name="Fungal Divers.">
        <title>Resolving the Mortierellaceae phylogeny through synthesis of multi-gene phylogenetics and phylogenomics.</title>
        <authorList>
            <person name="Vandepol N."/>
            <person name="Liber J."/>
            <person name="Desiro A."/>
            <person name="Na H."/>
            <person name="Kennedy M."/>
            <person name="Barry K."/>
            <person name="Grigoriev I.V."/>
            <person name="Miller A.N."/>
            <person name="O'Donnell K."/>
            <person name="Stajich J.E."/>
            <person name="Bonito G."/>
        </authorList>
    </citation>
    <scope>NUCLEOTIDE SEQUENCE</scope>
    <source>
        <strain evidence="12">REB-010B</strain>
    </source>
</reference>
<feature type="transmembrane region" description="Helical" evidence="10">
    <location>
        <begin position="716"/>
        <end position="737"/>
    </location>
</feature>
<keyword evidence="2 10" id="KW-0812">Transmembrane</keyword>
<feature type="domain" description="RING-type" evidence="11">
    <location>
        <begin position="361"/>
        <end position="402"/>
    </location>
</feature>
<feature type="region of interest" description="Disordered" evidence="9">
    <location>
        <begin position="1"/>
        <end position="20"/>
    </location>
</feature>
<sequence length="861" mass="93645">MSTSHLSIASPQGNTRAPSILSRHSSRAPSIQHVAATAAALMSSPDGRQLRINVYSEMLRGWFDLSTSSKLLLTYYITATALEVVTTVTVAIIERKAAAKCFYLLIFLGLYLVRSIVISGLLLRRYLYERPDDLPRTFSGACGAHYKTMVNWASLILILFSISLLTTQTHCVKDAPGLFYLVLVFSLIGYLCLAMLLLLWFVVLFCLNGVVAVLELFGVGPRVMQWQGATQEMLDDIPIIKYTNYAQSPLQSDHFQAQVEKDATAVMMPSIVVSEPMHREPSTSAQNRDSVIIVVEPAVDTIGVSPTPSALPTIHIAQASDDERPGHALELGPLEQLDEPEQLKQLSPEERKLAGRISTSCSICLCDYEDLEELRHLPCDHYFHKECVDEWLKLKRTCPLCTYDISPLSPLCPLSKFLTNTHNTAFGISTPPLTLNIIFFKVSVEGLDETHLGIGSLSSATLHTSTSSNGHHHIVNANDDDDDDDEGEGTNTAGLTSAWTEMEEGDHEDEDPTSTHRARQHQPTAAAAAAAGYLANKHQSSRFVRRILDPLQSLSSIFSSTISTSTTPPAPSSYTLVSGGGSGGEGGSSSISRVSTEYAAQPEASSSSSSTRVRPTASDGVFANISAKPEVEGQKNNELQPPTYDSAVQDITPPYFEMAVASPNVFGNEILVEGIPVGTLFQFFWNVAVAVSFQFLGVLLTYLLHNSHASKAGSMVGLGLTMVNFGIRMRGGLGAMFGNTDDNYNNPNVGPPTLGSAGEITNVDKNYPVYVDDTGYVSEPDATYGSDSGNVASQMEWFDAGMENHWVSLILMITGWLIIVKALAEYATAKRTERIMKALSAEDPEAGRVSIEYFTIEHNEM</sequence>
<dbReference type="GO" id="GO:0048471">
    <property type="term" value="C:perinuclear region of cytoplasm"/>
    <property type="evidence" value="ECO:0007669"/>
    <property type="project" value="TreeGrafter"/>
</dbReference>
<keyword evidence="3" id="KW-0479">Metal-binding</keyword>
<feature type="compositionally biased region" description="Gly residues" evidence="9">
    <location>
        <begin position="578"/>
        <end position="587"/>
    </location>
</feature>
<dbReference type="GO" id="GO:0016020">
    <property type="term" value="C:membrane"/>
    <property type="evidence" value="ECO:0007669"/>
    <property type="project" value="UniProtKB-SubCell"/>
</dbReference>
<name>A0A9P6UM48_9FUNG</name>
<accession>A0A9P6UM48</accession>
<evidence type="ECO:0000256" key="9">
    <source>
        <dbReference type="SAM" id="MobiDB-lite"/>
    </source>
</evidence>
<evidence type="ECO:0000256" key="8">
    <source>
        <dbReference type="PROSITE-ProRule" id="PRU00175"/>
    </source>
</evidence>
<feature type="compositionally biased region" description="Acidic residues" evidence="9">
    <location>
        <begin position="478"/>
        <end position="488"/>
    </location>
</feature>
<dbReference type="GO" id="GO:0006511">
    <property type="term" value="P:ubiquitin-dependent protein catabolic process"/>
    <property type="evidence" value="ECO:0007669"/>
    <property type="project" value="TreeGrafter"/>
</dbReference>
<keyword evidence="5" id="KW-0862">Zinc</keyword>
<dbReference type="SUPFAM" id="SSF57850">
    <property type="entry name" value="RING/U-box"/>
    <property type="match status" value="1"/>
</dbReference>
<dbReference type="PROSITE" id="PS50089">
    <property type="entry name" value="ZF_RING_2"/>
    <property type="match status" value="1"/>
</dbReference>
<dbReference type="PANTHER" id="PTHR13396:SF5">
    <property type="entry name" value="NEDD4 FAMILY INTERACTING PROTEIN"/>
    <property type="match status" value="1"/>
</dbReference>
<feature type="region of interest" description="Disordered" evidence="9">
    <location>
        <begin position="465"/>
        <end position="532"/>
    </location>
</feature>
<evidence type="ECO:0000256" key="10">
    <source>
        <dbReference type="SAM" id="Phobius"/>
    </source>
</evidence>
<evidence type="ECO:0000256" key="1">
    <source>
        <dbReference type="ARBA" id="ARBA00004141"/>
    </source>
</evidence>
<dbReference type="Pfam" id="PF10176">
    <property type="entry name" value="NEDD4_Bsd2"/>
    <property type="match status" value="1"/>
</dbReference>
<gene>
    <name evidence="12" type="ORF">BGZ99_010421</name>
</gene>
<dbReference type="Pfam" id="PF13639">
    <property type="entry name" value="zf-RING_2"/>
    <property type="match status" value="1"/>
</dbReference>
<evidence type="ECO:0000256" key="7">
    <source>
        <dbReference type="ARBA" id="ARBA00023136"/>
    </source>
</evidence>
<dbReference type="GO" id="GO:0008270">
    <property type="term" value="F:zinc ion binding"/>
    <property type="evidence" value="ECO:0007669"/>
    <property type="project" value="UniProtKB-KW"/>
</dbReference>
<dbReference type="SMART" id="SM00744">
    <property type="entry name" value="RINGv"/>
    <property type="match status" value="1"/>
</dbReference>
<evidence type="ECO:0000256" key="6">
    <source>
        <dbReference type="ARBA" id="ARBA00022989"/>
    </source>
</evidence>
<feature type="transmembrane region" description="Helical" evidence="10">
    <location>
        <begin position="102"/>
        <end position="124"/>
    </location>
</feature>
<dbReference type="AlphaFoldDB" id="A0A9P6UM48"/>
<dbReference type="GO" id="GO:0005794">
    <property type="term" value="C:Golgi apparatus"/>
    <property type="evidence" value="ECO:0007669"/>
    <property type="project" value="TreeGrafter"/>
</dbReference>
<dbReference type="InterPro" id="IPR001841">
    <property type="entry name" value="Znf_RING"/>
</dbReference>
<dbReference type="OrthoDB" id="10003116at2759"/>
<feature type="transmembrane region" description="Helical" evidence="10">
    <location>
        <begin position="178"/>
        <end position="203"/>
    </location>
</feature>
<dbReference type="GO" id="GO:0031398">
    <property type="term" value="P:positive regulation of protein ubiquitination"/>
    <property type="evidence" value="ECO:0007669"/>
    <property type="project" value="TreeGrafter"/>
</dbReference>